<accession>A0A9N8PIV3</accession>
<comment type="caution">
    <text evidence="2">The sequence shown here is derived from an EMBL/GenBank/DDBJ whole genome shotgun (WGS) entry which is preliminary data.</text>
</comment>
<proteinExistence type="predicted"/>
<protein>
    <submittedName>
        <fullName evidence="2">Uncharacterized protein</fullName>
    </submittedName>
</protein>
<gene>
    <name evidence="2" type="ORF">AWRI4233_LOCUS5491</name>
</gene>
<evidence type="ECO:0000313" key="2">
    <source>
        <dbReference type="EMBL" id="CAD0096159.1"/>
    </source>
</evidence>
<feature type="compositionally biased region" description="Acidic residues" evidence="1">
    <location>
        <begin position="76"/>
        <end position="110"/>
    </location>
</feature>
<dbReference type="EMBL" id="CAIJEO010000007">
    <property type="protein sequence ID" value="CAD0096159.1"/>
    <property type="molecule type" value="Genomic_DNA"/>
</dbReference>
<feature type="region of interest" description="Disordered" evidence="1">
    <location>
        <begin position="74"/>
        <end position="110"/>
    </location>
</feature>
<sequence>MVVFWLWMSMALPEDNLYFNVLIQQTTTAASESDADIIMEATTLQQAGVMETLAGIGGVPLKYKRVARAMIKALKEEDEEEEDIPDDESGNEEITSEDDEKPEDDSDEEMVLVREHERSLPQAALRASKDHYDAWHAAINAPIAQDNPFTRLSQQIIVCLRTEAAQGIAEVFNLIEHAGVARRFTNALRVLQDTESQAHQQYITWYCQRGRSSGPRGSYDSLINFILTKALNAVFSHQVGTVKTDNLRLVTSMVLRAEVLRALENAFGAGQAWTDDIEEILIALADRCPMLRRVYQVAETNVWSRIVQNRRLSETRLNVEVLLTDRECSHQDLLTLLSLEGEDVQEVEMS</sequence>
<feature type="non-terminal residue" evidence="2">
    <location>
        <position position="1"/>
    </location>
</feature>
<name>A0A9N8PIV3_9PEZI</name>
<keyword evidence="3" id="KW-1185">Reference proteome</keyword>
<organism evidence="2 3">
    <name type="scientific">Aureobasidium mustum</name>
    <dbReference type="NCBI Taxonomy" id="2773714"/>
    <lineage>
        <taxon>Eukaryota</taxon>
        <taxon>Fungi</taxon>
        <taxon>Dikarya</taxon>
        <taxon>Ascomycota</taxon>
        <taxon>Pezizomycotina</taxon>
        <taxon>Dothideomycetes</taxon>
        <taxon>Dothideomycetidae</taxon>
        <taxon>Dothideales</taxon>
        <taxon>Saccotheciaceae</taxon>
        <taxon>Aureobasidium</taxon>
    </lineage>
</organism>
<dbReference type="OrthoDB" id="3936987at2759"/>
<dbReference type="AlphaFoldDB" id="A0A9N8PIV3"/>
<dbReference type="Proteomes" id="UP000714618">
    <property type="component" value="Unassembled WGS sequence"/>
</dbReference>
<evidence type="ECO:0000256" key="1">
    <source>
        <dbReference type="SAM" id="MobiDB-lite"/>
    </source>
</evidence>
<reference evidence="2" key="1">
    <citation type="submission" date="2020-06" db="EMBL/GenBank/DDBJ databases">
        <authorList>
            <person name="Onetto C."/>
        </authorList>
    </citation>
    <scope>NUCLEOTIDE SEQUENCE</scope>
</reference>
<evidence type="ECO:0000313" key="3">
    <source>
        <dbReference type="Proteomes" id="UP000714618"/>
    </source>
</evidence>